<proteinExistence type="predicted"/>
<dbReference type="Gene3D" id="3.30.160.170">
    <property type="entry name" value="FlaG-like"/>
    <property type="match status" value="1"/>
</dbReference>
<name>A0A2K9EI11_9FIRM</name>
<keyword evidence="2" id="KW-0282">Flagellum</keyword>
<dbReference type="EMBL" id="CP025197">
    <property type="protein sequence ID" value="AUG58865.1"/>
    <property type="molecule type" value="Genomic_DNA"/>
</dbReference>
<gene>
    <name evidence="3" type="ORF">B9R14_04200</name>
    <name evidence="1" type="ORF">HVS_06055</name>
    <name evidence="2" type="ORF">HVS_15080</name>
</gene>
<dbReference type="Proteomes" id="UP000233534">
    <property type="component" value="Chromosome"/>
</dbReference>
<dbReference type="Pfam" id="PF03646">
    <property type="entry name" value="FlaG"/>
    <property type="match status" value="1"/>
</dbReference>
<evidence type="ECO:0000313" key="3">
    <source>
        <dbReference type="EMBL" id="PQQ66046.1"/>
    </source>
</evidence>
<keyword evidence="2" id="KW-0966">Cell projection</keyword>
<dbReference type="Proteomes" id="UP000239720">
    <property type="component" value="Unassembled WGS sequence"/>
</dbReference>
<dbReference type="InterPro" id="IPR035924">
    <property type="entry name" value="FlaG-like_sf"/>
</dbReference>
<organism evidence="2 4">
    <name type="scientific">Acetivibrio saccincola</name>
    <dbReference type="NCBI Taxonomy" id="1677857"/>
    <lineage>
        <taxon>Bacteria</taxon>
        <taxon>Bacillati</taxon>
        <taxon>Bacillota</taxon>
        <taxon>Clostridia</taxon>
        <taxon>Eubacteriales</taxon>
        <taxon>Oscillospiraceae</taxon>
        <taxon>Acetivibrio</taxon>
    </lineage>
</organism>
<evidence type="ECO:0000313" key="1">
    <source>
        <dbReference type="EMBL" id="AUG57139.1"/>
    </source>
</evidence>
<protein>
    <submittedName>
        <fullName evidence="3">Flagellar biosynthesis protein FlaG</fullName>
    </submittedName>
    <submittedName>
        <fullName evidence="2">Flagellar protein FlaG</fullName>
    </submittedName>
</protein>
<dbReference type="EMBL" id="NEMB01000003">
    <property type="protein sequence ID" value="PQQ66046.1"/>
    <property type="molecule type" value="Genomic_DNA"/>
</dbReference>
<dbReference type="EMBL" id="CP025197">
    <property type="protein sequence ID" value="AUG57139.1"/>
    <property type="molecule type" value="Genomic_DNA"/>
</dbReference>
<accession>A0A2K9EI11</accession>
<dbReference type="PANTHER" id="PTHR37166">
    <property type="entry name" value="PROTEIN FLAG"/>
    <property type="match status" value="1"/>
</dbReference>
<dbReference type="InterPro" id="IPR005186">
    <property type="entry name" value="FlaG"/>
</dbReference>
<keyword evidence="4" id="KW-1185">Reference proteome</keyword>
<evidence type="ECO:0000313" key="5">
    <source>
        <dbReference type="Proteomes" id="UP000239720"/>
    </source>
</evidence>
<evidence type="ECO:0000313" key="2">
    <source>
        <dbReference type="EMBL" id="AUG58865.1"/>
    </source>
</evidence>
<dbReference type="SUPFAM" id="SSF160214">
    <property type="entry name" value="FlaG-like"/>
    <property type="match status" value="1"/>
</dbReference>
<dbReference type="KEGG" id="hsc:HVS_15080"/>
<dbReference type="PANTHER" id="PTHR37166:SF1">
    <property type="entry name" value="PROTEIN FLAG"/>
    <property type="match status" value="1"/>
</dbReference>
<dbReference type="KEGG" id="hsc:HVS_06055"/>
<sequence length="124" mass="14000">MRIDSMDASLMQLKNTQNTVQNTLGVKKTSLENNNVQKVTKDEGQNYSDVTAKEIIDAIEKANKAIIGARTQLEFSIHEGTKEILVKVINTETKEVIREIPSEKILDMVAKMWELAGILVDERR</sequence>
<evidence type="ECO:0000313" key="4">
    <source>
        <dbReference type="Proteomes" id="UP000233534"/>
    </source>
</evidence>
<dbReference type="AlphaFoldDB" id="A0A2K9EI11"/>
<dbReference type="RefSeq" id="WP_101300180.1">
    <property type="nucleotide sequence ID" value="NZ_CP025197.1"/>
</dbReference>
<reference evidence="2 4" key="1">
    <citation type="submission" date="2017-12" db="EMBL/GenBank/DDBJ databases">
        <title>Complete genome sequence of Herbivorax saccincola GGR1, a novel Cellulosome-producing hydrolytic bacterium in a thermophilic biogas plant, established by Illumina and Nanopore MinION sequencing.</title>
        <authorList>
            <person name="Pechtl A."/>
            <person name="Ruckert C."/>
            <person name="Koeck D.E."/>
            <person name="Maus I."/>
            <person name="Winkler A."/>
            <person name="Kalinowski J."/>
            <person name="Puhler A."/>
            <person name="Schwarz W.W."/>
            <person name="Zverlov V.V."/>
            <person name="Schluter A."/>
            <person name="Liebl W."/>
        </authorList>
    </citation>
    <scope>NUCLEOTIDE SEQUENCE [LARGE SCALE GENOMIC DNA]</scope>
    <source>
        <strain evidence="2">GGR1</strain>
        <strain evidence="4">SR1</strain>
    </source>
</reference>
<keyword evidence="2" id="KW-0969">Cilium</keyword>
<dbReference type="OrthoDB" id="9799867at2"/>
<reference evidence="3 5" key="2">
    <citation type="journal article" date="2018" name="Syst. Appl. Microbiol.">
        <title>Characterization and high-quality draft genome sequence of Herbivorax saccincola A7, an anaerobic, alkaliphilic, thermophilic, cellulolytic, and xylanolytic bacterium.</title>
        <authorList>
            <person name="Aikawa S."/>
            <person name="Baramee S."/>
            <person name="Sermsathanaswadi J."/>
            <person name="Thianheng P."/>
            <person name="Tachaapaikoon C."/>
            <person name="Shikata A."/>
            <person name="Waeonukul R."/>
            <person name="Pason P."/>
            <person name="Ratanakhanokchai K."/>
            <person name="Kosugi A."/>
        </authorList>
    </citation>
    <scope>NUCLEOTIDE SEQUENCE [LARGE SCALE GENOMIC DNA]</scope>
    <source>
        <strain evidence="3 5">A7</strain>
    </source>
</reference>